<evidence type="ECO:0000256" key="9">
    <source>
        <dbReference type="PIRNR" id="PIRNR010340"/>
    </source>
</evidence>
<evidence type="ECO:0000256" key="10">
    <source>
        <dbReference type="SAM" id="MobiDB-lite"/>
    </source>
</evidence>
<feature type="compositionally biased region" description="Basic and acidic residues" evidence="10">
    <location>
        <begin position="4726"/>
        <end position="4737"/>
    </location>
</feature>
<evidence type="ECO:0000259" key="11">
    <source>
        <dbReference type="PROSITE" id="PS50234"/>
    </source>
</evidence>
<dbReference type="InterPro" id="IPR040848">
    <property type="entry name" value="AAA_lid_7"/>
</dbReference>
<dbReference type="Proteomes" id="UP000006727">
    <property type="component" value="Chromosome 8"/>
</dbReference>
<dbReference type="FunFam" id="3.40.50.300:FF:001384">
    <property type="entry name" value="Midasin"/>
    <property type="match status" value="1"/>
</dbReference>
<keyword evidence="6 9" id="KW-0067">ATP-binding</keyword>
<dbReference type="GO" id="GO:0000027">
    <property type="term" value="P:ribosomal large subunit assembly"/>
    <property type="evidence" value="ECO:0000318"/>
    <property type="project" value="GO_Central"/>
</dbReference>
<dbReference type="InParanoid" id="A0A2K1K8C5"/>
<feature type="compositionally biased region" description="Polar residues" evidence="10">
    <location>
        <begin position="4141"/>
        <end position="4154"/>
    </location>
</feature>
<evidence type="ECO:0000256" key="8">
    <source>
        <dbReference type="ARBA" id="ARBA00023242"/>
    </source>
</evidence>
<feature type="region of interest" description="Disordered" evidence="10">
    <location>
        <begin position="4141"/>
        <end position="4183"/>
    </location>
</feature>
<dbReference type="PANTHER" id="PTHR48103">
    <property type="entry name" value="MIDASIN-RELATED"/>
    <property type="match status" value="1"/>
</dbReference>
<sequence>MKHDDYFDCGDALERLVARCPGLREDPDVAVVLAQKSSGIDEGGVLEVVQDLVIQPDVGLAVLGCFRPILPRVLDNLVYSLRQLWGQGRGSPGREGEGFVRISRRLRNGGGWDLGLHEHTCILFCRLLDLAPYLLSSLLQYFEFAPSPFERLLHGGAVDYQSMLSTSDGFQSTSGAPVFSEVLYASYRLLQLEPTVFREIWDWSPFLDLLRSLPKTLDESSLDVRWCAAQILSQVLQMSDNATLKFNSSVAGLTDEQIFGCHLRWKCFCQQAAVEKLGMYLEKPESSKDSMLVEDTRSDLSMSSIKSWKGTNSFHLRICGIDLPVRQDMREGRSTLCSSQSLVLTPTVKRNLEAVVLALSQRSPVLLEGPIGSGKSSLIQELAYVTGNLDLLFIHLDDQMDSKTLLGNYACTEIPGEFKWQPGALTQAVVRGMWVVFEDIDRAPFEIFSALIPLLEDRKLYIPGRGEMVPAADNFRIFSTVTRSRHGGAFAGGKKEMLGNLWRKVLFDAPNDEELADIIRIRFPVLAPVVSKVIGTFNLVKHIASQSETSANGLPDVSVYVGRQFSTRDLFKWCTRISCLGSQVLGASSFSSSARERIFVEAADCFCASIACVADRQMALSVIAQFWNIPLDRVTFYSSLNKPSIQMSMSHLQIGRANLSIQPRTGKPLSTRLFANTGQAVRALEAVASCVQQQEPVLLVGETGTGKTSVVQHLAWQLGVPLIVLNMSQQTDSADFLGGYKPVEAQGVCMPLLENFNTLFRETFPKKKNAELLEHVLRFAEKRKWDRLLKSFRTVIGTVSTLLGASFEANGNVTTSEVKDSDNGHCVEKQSPKRRRPLNNRLLSRWRAFTSELRKAERQVEAANTGFAFSFVEGVLVKAIREGHWLLLDEVNLAPAETLERLTGVLEGTSGTLSLTERGDVENVSRHPNFRIFGCMNPATDFGKRDLPIALRNRFTELYIDELTQKEDLQALVFQYLENSIPSPPVEDIVNFYLQARHEAGIRLLDGANQKPQYSLRSLTRALEYTCAAMSTYGFLRSLYDGICMSFLTLLDQPSATIMEQLINAALFKTTGLGATKALKALLKVPPKPSPTHVLVEHIWVESGNAQPSRLSLESRDRYVLTKTITEHLKNLARAVFVRKYPVLLQGPTSSGKTSLVEYLATITGHRFVRINNHEHTDLQEYLGSYVTDSSGKLVFQEGALVEAVRNGFWIVLDELNLAPSDVLEALNRLLDDNRELFIPEIQQTIKPHPHFMLFATQNPPGIYGGRKVLSRAFRNRFMELHVDDIPDDELCMILEKRCQIPGSYAAKMIEVMKDLQRHRQGSKVFAGKHGFITARDLFRWAERHGNGYVELARDGYLLLAERLRNLDEKEVVQRVLEKHMRVNLDVDQLHEMDSSESFKAIKKLAESPEHVSTFGRIVWTKSMKRLFNLVEHCVKHCEPVLLVGETGCGKTMVCQLLSLLYNQRLHILNCHQHSETSDFLGGLRPVRDRDSLAIKFQKAAEKIISVDLFREVCSDELPVKIEESGTALTIVKNALSDLKKRKQDKKGKVAKAVMLLEEALKELSNCHKEWQSLFVWHDGPLVQAMRNGDMFLVDEISLAEDSVLERLNSVLEPKRLLVLAEKGGADVEELIANSSFRILATMNPGGDFGKKELSPALRNRFTEIWVPPINDISDLRSISVDRFSRPGLVKLVDPMLEFWQWFQHYHEGGRSLSVRDLLSWITYINAAESEIGEIPAFIHGAFLVLLDGIGFGLGLSNSAAQQLQTECAKHLFERLPEHQRHDAVETTKLGDHTFGPVKTDPMEVETDSRGNLFGIHPFYIVRGDYRSPNISFALDAPTTKRNAWRILRALQLNKPVLIEGSPGVGKTSLVAALAAASGHALVRINLSEQTDIMDLLGSDMPVEGGTGAEFQWSDGVFLQALKAGHWVLLDELNLASQSVLEGLNACLDHRGELFIPELGRYFKCPSSFRVFACQNPLSQGGGRKGLPKSFLNRFTKVYVESLSEDDFLEVASILHPSLSRSILKNMVEFNSRLYHDTMVLHKYGHSGSPWEFNLRDVLRWCELMENSKVELPDGDSHTGAPDHFLDVMYLQRMRTVGDRRQVLSLYQEVFGICIDIETFPAISVHPERLQVGLASLPRRSGPRLQGDFDRQLQVLPGLANRLEAAMHCVSRGWMCILVGPPASGKTSLVRLLATLTGNSLHEFTLSSATDTTELLGCFEQHDFFRHWQEIVKLAHDSLKSVCSFCLSVNEGVPVSEGSLETNLKLNMVKSLFGSWAAFQKTINSHATNMEQDIDQGVIDVVAVNMLLQTLDQMRQTVALCGMIMDDPVLDPRNLHQRVAHVKSSLGQLGTAGRFEWVDGGLLKAIERGEWVVLENANFCNPTVLDRLNPLLEPGGSIMVNERGLVEGEAMVVHAHPNFRLFLTVDPAHGDVSRAMRNRGVELFMLQPDWPQSAAKESPILEEILGGTLASDLDTLKVLTQAGIPGPSFMQGMCKVHIDTRILIEVTQSGLPVSLRELNEWVSLLQQLLERGGSLSWSLSCSWEQVYARRLNTVEARQEAMEKFQSTVGSLNLLSAGTWRQIGCSIPGGWPSPLTFAEYCLTSKEAMIMRDSALLEYLGAHFFALKASREWTPMDSEHSEPLKRIQDSRTIASRLPSNMLYYLLNPKQERTNSIPLLDVKAQDLDLQLLFASLWMLEQGSYVDINFRIQWLGYLTDYLQGSSGSLKRMVTAVQREIAHPFSRELSCMWERYLREGKYNYGTVASVVSRFVSQMTERPATLRNLEYLENKSTLGTLIFMATRSHIFRRCLLQWEEEDDQYRMVEKQGPNSSSSPVVLSYWHRIHRADHSRLVSAQHPRAMLIYLYPLFSALRELENSVLVSSTLEWWKIMMGSCLGVLEWHEALWNHLRRPKFDVECFLFHWSSLKRSLQALYAVTDRSSESVVKAEDDVKGLVKLIDEPFSLGDNPLAKPLLWKNSGHPSLPHSREIYDLEVKVMKICEDLWQDGVNDVTIISTDGNIRQLTTTGLSIIRWLGQDTTQGTVERSIFVEQFTPNGESSASTSYSDASSVHEMLKERVELEKANLSPVGDHDIIPLLKSSAPCPAPKSSRSELQNTSCPVFPKELLRWRSAWTLFAELLPWLSNVSICQDTRLIAEVSLLAGTECGSEESFLSILKDSVSVVALKKMIDFAIFCSARSPADLVPHQHLLWLLEGTHPKKYGIWSSFREISHELLYRWHSALWTNMLTASSAPEDWCRVVGPARIFYAGQTVHFSNLLGRTGAVRDHYAKLTQLRLASVHVWTQAKLESELSRNENEILERLSTLLKQSQHTEFLKFLGPLLLPCMNLLYSTAWKDTSFSQYLMNLGRLWLYMGELRLHLMLPSDGCDPVAKYIHKYAHLSTQLTRLELDIKVRQESEFWVRGSRNSPKTNELLLKLEDMKQELTSLSLKLVPRPDPPQFRSVLSEVLNFLKSSVYKERLFILAADLSLDSGSSRIMHEVSTWQENAMQFINRLASQFPAYRDVVQPVLLAVYELKFGLSLLQAGRVQRDLFDKNDVSIGENGFEELVCRLMQFPTSRSDLGHKISASCTELVTNTTEAIIRKVTSSLLSGSIHGEVLDLELKVMVMRVAILRCGIDTQQARVRTKDVVKAVNNIFNTLASLWSEIRERQKAREKQEEFIRFTTRTHTLETEDEIEEASFREMFVDFRDEFPGYDDDTGMLTAELDDRRAEAALKEKEKAAEDAKLRSDKAWLKIQEPLIENVVSVHKHIFGQISTLLITKRGTRDELVSDWERENALSLAYQTGVRLLGAVGYRASAKVEDILMTSHMMQVSVEHKRIGDLYQSSEIKTTKYSIYKDPNPPEMALMLEPLRQFLERVSGLLVEWPDHPILIQFLTIAKALVGISVEAPIMKALTGVELLLSKAQIWEETAAKHVSLAREMGELMKLVRRWRKLELESWPALLECTLEKHEKSAEKLWFFLYGLLHREFGENLNKEMEATISSLEEFMQTSPLGEFQRRLDLLSSFHGQFLLEDMYDDPHVGSSKAAVQKLCNALYNVGEYYSQFLPAVEEALTAGKAPIEKELKGFVKLTKWEDRGYYALAISAEKTHRKLHKLIRKYDELLKKPIMEVLSKQSLRMGTQTLATLTTSSEPSQTGEEPSDKSMHMDDKPVPAALPGEELSSSRGSPSITAWDQFCGTKVADVTSLTSEFGQGLPELNKRLPSITARMGTLLGVGVFASDTRKVEEDCVNTLEEFSAAVIQRSAELRKGETKVAVKKKALIDLLRALRDIGLSHHKSAVPKDERHVNDWFQQPGCDLAEVLMLWVHQEVEVVAGLSSIVSIENVCSVWTRAKKYYFQNVALLQRLGQNALAFNKALSLREVEVSSKYMEHLLFLQRKQRRTAFEFSSKLSSLVHLTSLLSGFAAKDSKFPYQRNSRQWMWQQKGLLDSLCHASSELVLLYRAAEASQKSPNTDCSEAALLRKAVLQISRKLDVCKNTLDHFLVPRSELVGSRPLEECWPLLITPGMQEVLTENFVSLRSTENLLQEVRKGLTGSKVPGLSCLELLFSRAVDMSNKFEEECSRTNCTYSIEQEKAVNIAPLTEHYDKIVTEIQLAVQNLRTYTGNTSAATQESDTGESEHAGTIQDVDQSISKKMLALRFEKIYGELLRLICAGFCLTKEEESEASGTKFEEADGTGMGEGEGQKDVSDQIEEEGQLLNSTEKNQDPPTDDSRKKKEKGIEMEEDFDADMLDLSDDESDDENEAEEEKDEKLESQMGEEGEKSEVVDEQLWNGDDDKNEQQQQGKEKQEKGSSMSGAEEEDLEMRAKEEGNEDGKGDKGDEKAEKEGPTDPLASDQEQAQQAEHDMDDDEGLKEDEAYEDPSGVKPRVEEELELPDDLNLGGGMEEGQEETAEGDDEGGQEAVKQEDKMNESEPMDVDDNANLAEENETGENKNEVDQGDEDNNAENKNDAEQEQENERESGKAEVEDEERDSSMNKEEESMQVDGNELQGEGPSHDEPEPEQSQPPLPEMAENMPSDSRATGGAEAVPAGVSGRQGDPVKVGQDDEDHKLGDAETQVDQSQSELLSSATEDLLGNKRSADKKSVLSDDATKKQDRPEANANRSLGDALKKWKEMVQMLDNSSAPEADIAEKDEENLNEESTGMAYEYVPKEDTGSAQVLGAATDEQLTNAQSLEGQESEDEKEKDDTDTVLPSIEELELDDSKEGQDDMEGVEATQHPLKTRKGLASDSNQPNSEERQDDVTALLALEEDPISEVVERKKENDSLVSLRMPQALAYEGLRRNGGPEEKPLTEEEMREIRRDLEIKIQSGDGSMENARVVWQKLEQMTVRLSQELAEQLRLILEPTLAAKLQGDYRSGKRINMKKIIPYVASQFRKDKIWLRRTKASKRQYQIVLAIDDSRSMSESHCGHMALEALFTICKAMSQLEIGEMAVASFGEKGNVRLLHDFDQTFSSESGLNMISQFTFKQDNTIEDEPIVDLLQYLTRLLDFKSRHSTAPSGRNDLQQLVLVIADGRFHEKESLKRRIREAMDRKQLLAFLVLDNPRESILDMQSVSFSNGAPTFTKYLDSFPFPYYILLQDIESLPRTLADLLRQWFELTQRLS</sequence>
<feature type="compositionally biased region" description="Basic and acidic residues" evidence="10">
    <location>
        <begin position="4790"/>
        <end position="4806"/>
    </location>
</feature>
<reference evidence="13" key="3">
    <citation type="submission" date="2020-12" db="UniProtKB">
        <authorList>
            <consortium name="EnsemblPlants"/>
        </authorList>
    </citation>
    <scope>IDENTIFICATION</scope>
</reference>
<dbReference type="InterPro" id="IPR027417">
    <property type="entry name" value="P-loop_NTPase"/>
</dbReference>
<feature type="compositionally biased region" description="Basic and acidic residues" evidence="10">
    <location>
        <begin position="4961"/>
        <end position="4981"/>
    </location>
</feature>
<evidence type="ECO:0000313" key="12">
    <source>
        <dbReference type="EMBL" id="PNR50021.1"/>
    </source>
</evidence>
<dbReference type="GO" id="GO:0005524">
    <property type="term" value="F:ATP binding"/>
    <property type="evidence" value="ECO:0007669"/>
    <property type="project" value="UniProtKB-KW"/>
</dbReference>
<proteinExistence type="inferred from homology"/>
<dbReference type="Gramene" id="Pp3c8_22130V3.2">
    <property type="protein sequence ID" value="Pp3c8_22130V3.2"/>
    <property type="gene ID" value="Pp3c8_22130"/>
</dbReference>
<feature type="compositionally biased region" description="Acidic residues" evidence="10">
    <location>
        <begin position="5193"/>
        <end position="5205"/>
    </location>
</feature>
<dbReference type="Gramene" id="Pp3c8_22130V3.1">
    <property type="protein sequence ID" value="Pp3c8_22130V3.1"/>
    <property type="gene ID" value="Pp3c8_22130"/>
</dbReference>
<keyword evidence="5 9" id="KW-0547">Nucleotide-binding</keyword>
<evidence type="ECO:0000256" key="5">
    <source>
        <dbReference type="ARBA" id="ARBA00022741"/>
    </source>
</evidence>
<dbReference type="CDD" id="cd00009">
    <property type="entry name" value="AAA"/>
    <property type="match status" value="2"/>
</dbReference>
<dbReference type="SMART" id="SM00382">
    <property type="entry name" value="AAA"/>
    <property type="match status" value="5"/>
</dbReference>
<evidence type="ECO:0000256" key="2">
    <source>
        <dbReference type="ARBA" id="ARBA00004642"/>
    </source>
</evidence>
<feature type="compositionally biased region" description="Acidic residues" evidence="10">
    <location>
        <begin position="4902"/>
        <end position="4915"/>
    </location>
</feature>
<dbReference type="GO" id="GO:0005730">
    <property type="term" value="C:nucleolus"/>
    <property type="evidence" value="ECO:0007669"/>
    <property type="project" value="UniProtKB-SubCell"/>
</dbReference>
<feature type="region of interest" description="Disordered" evidence="10">
    <location>
        <begin position="815"/>
        <end position="834"/>
    </location>
</feature>
<keyword evidence="8 9" id="KW-0539">Nucleus</keyword>
<dbReference type="SUPFAM" id="SSF52540">
    <property type="entry name" value="P-loop containing nucleoside triphosphate hydrolases"/>
    <property type="match status" value="6"/>
</dbReference>
<dbReference type="InterPro" id="IPR041190">
    <property type="entry name" value="Midasin_AAA_lid_5"/>
</dbReference>
<dbReference type="EnsemblPlants" id="Pp3c8_22130V3.1">
    <property type="protein sequence ID" value="Pp3c8_22130V3.1"/>
    <property type="gene ID" value="Pp3c8_22130"/>
</dbReference>
<feature type="compositionally biased region" description="Basic and acidic residues" evidence="10">
    <location>
        <begin position="5059"/>
        <end position="5069"/>
    </location>
</feature>
<dbReference type="FunFam" id="3.40.50.300:FF:000582">
    <property type="entry name" value="Midasin"/>
    <property type="match status" value="1"/>
</dbReference>
<accession>A0A2K1K8C5</accession>
<dbReference type="STRING" id="3218.A0A2K1K8C5"/>
<feature type="compositionally biased region" description="Acidic residues" evidence="10">
    <location>
        <begin position="4929"/>
        <end position="4945"/>
    </location>
</feature>
<dbReference type="InterPro" id="IPR048617">
    <property type="entry name" value="MDN1_AAA_lid_4"/>
</dbReference>
<keyword evidence="14" id="KW-1185">Reference proteome</keyword>
<dbReference type="PIRSF" id="PIRSF010340">
    <property type="entry name" value="Midasin"/>
    <property type="match status" value="1"/>
</dbReference>
<name>A0A2K1K8C5_PHYPA</name>
<feature type="compositionally biased region" description="Basic and acidic residues" evidence="10">
    <location>
        <begin position="4765"/>
        <end position="4781"/>
    </location>
</feature>
<dbReference type="Pfam" id="PF21108">
    <property type="entry name" value="MDN1_4th"/>
    <property type="match status" value="1"/>
</dbReference>
<dbReference type="InterPro" id="IPR025662">
    <property type="entry name" value="Sigma_54_int_dom_ATP-bd_1"/>
</dbReference>
<feature type="compositionally biased region" description="Basic and acidic residues" evidence="10">
    <location>
        <begin position="4819"/>
        <end position="4844"/>
    </location>
</feature>
<dbReference type="GO" id="GO:0016887">
    <property type="term" value="F:ATP hydrolysis activity"/>
    <property type="evidence" value="ECO:0000318"/>
    <property type="project" value="GO_Central"/>
</dbReference>
<evidence type="ECO:0000313" key="14">
    <source>
        <dbReference type="Proteomes" id="UP000006727"/>
    </source>
</evidence>
<evidence type="ECO:0000313" key="13">
    <source>
        <dbReference type="EnsemblPlants" id="Pp3c8_22130V3.1"/>
    </source>
</evidence>
<protein>
    <recommendedName>
        <fullName evidence="4 9">Midasin</fullName>
    </recommendedName>
</protein>
<dbReference type="InterPro" id="IPR036465">
    <property type="entry name" value="vWFA_dom_sf"/>
</dbReference>
<feature type="compositionally biased region" description="Acidic residues" evidence="10">
    <location>
        <begin position="4861"/>
        <end position="4875"/>
    </location>
</feature>
<reference evidence="12 14" key="2">
    <citation type="journal article" date="2018" name="Plant J.">
        <title>The Physcomitrella patens chromosome-scale assembly reveals moss genome structure and evolution.</title>
        <authorList>
            <person name="Lang D."/>
            <person name="Ullrich K.K."/>
            <person name="Murat F."/>
            <person name="Fuchs J."/>
            <person name="Jenkins J."/>
            <person name="Haas F.B."/>
            <person name="Piednoel M."/>
            <person name="Gundlach H."/>
            <person name="Van Bel M."/>
            <person name="Meyberg R."/>
            <person name="Vives C."/>
            <person name="Morata J."/>
            <person name="Symeonidi A."/>
            <person name="Hiss M."/>
            <person name="Muchero W."/>
            <person name="Kamisugi Y."/>
            <person name="Saleh O."/>
            <person name="Blanc G."/>
            <person name="Decker E.L."/>
            <person name="van Gessel N."/>
            <person name="Grimwood J."/>
            <person name="Hayes R.D."/>
            <person name="Graham S.W."/>
            <person name="Gunter L.E."/>
            <person name="McDaniel S.F."/>
            <person name="Hoernstein S.N.W."/>
            <person name="Larsson A."/>
            <person name="Li F.W."/>
            <person name="Perroud P.F."/>
            <person name="Phillips J."/>
            <person name="Ranjan P."/>
            <person name="Rokshar D.S."/>
            <person name="Rothfels C.J."/>
            <person name="Schneider L."/>
            <person name="Shu S."/>
            <person name="Stevenson D.W."/>
            <person name="Thummler F."/>
            <person name="Tillich M."/>
            <person name="Villarreal Aguilar J.C."/>
            <person name="Widiez T."/>
            <person name="Wong G.K."/>
            <person name="Wymore A."/>
            <person name="Zhang Y."/>
            <person name="Zimmer A.D."/>
            <person name="Quatrano R.S."/>
            <person name="Mayer K.F.X."/>
            <person name="Goodstein D."/>
            <person name="Casacuberta J.M."/>
            <person name="Vandepoele K."/>
            <person name="Reski R."/>
            <person name="Cuming A.C."/>
            <person name="Tuskan G.A."/>
            <person name="Maumus F."/>
            <person name="Salse J."/>
            <person name="Schmutz J."/>
            <person name="Rensing S.A."/>
        </authorList>
    </citation>
    <scope>NUCLEOTIDE SEQUENCE [LARGE SCALE GENOMIC DNA]</scope>
    <source>
        <strain evidence="13 14">cv. Gransden 2004</strain>
    </source>
</reference>
<dbReference type="PROSITE" id="PS50234">
    <property type="entry name" value="VWFA"/>
    <property type="match status" value="1"/>
</dbReference>
<evidence type="ECO:0000256" key="1">
    <source>
        <dbReference type="ARBA" id="ARBA00004604"/>
    </source>
</evidence>
<dbReference type="InterPro" id="IPR002035">
    <property type="entry name" value="VWF_A"/>
</dbReference>
<dbReference type="FunFam" id="3.40.50.300:FF:000142">
    <property type="entry name" value="Midasin"/>
    <property type="match status" value="1"/>
</dbReference>
<feature type="compositionally biased region" description="Polar residues" evidence="10">
    <location>
        <begin position="5182"/>
        <end position="5192"/>
    </location>
</feature>
<organism evidence="12">
    <name type="scientific">Physcomitrium patens</name>
    <name type="common">Spreading-leaved earth moss</name>
    <name type="synonym">Physcomitrella patens</name>
    <dbReference type="NCBI Taxonomy" id="3218"/>
    <lineage>
        <taxon>Eukaryota</taxon>
        <taxon>Viridiplantae</taxon>
        <taxon>Streptophyta</taxon>
        <taxon>Embryophyta</taxon>
        <taxon>Bryophyta</taxon>
        <taxon>Bryophytina</taxon>
        <taxon>Bryopsida</taxon>
        <taxon>Funariidae</taxon>
        <taxon>Funariales</taxon>
        <taxon>Funariaceae</taxon>
        <taxon>Physcomitrium</taxon>
    </lineage>
</organism>
<keyword evidence="7 9" id="KW-0143">Chaperone</keyword>
<dbReference type="PROSITE" id="PS00675">
    <property type="entry name" value="SIGMA54_INTERACT_1"/>
    <property type="match status" value="1"/>
</dbReference>
<evidence type="ECO:0000256" key="7">
    <source>
        <dbReference type="ARBA" id="ARBA00023186"/>
    </source>
</evidence>
<gene>
    <name evidence="12" type="ORF">PHYPA_011918</name>
</gene>
<dbReference type="InterPro" id="IPR011704">
    <property type="entry name" value="ATPase_dyneun-rel_AAA"/>
</dbReference>
<dbReference type="EMBL" id="ABEU02000008">
    <property type="protein sequence ID" value="PNR50021.1"/>
    <property type="molecule type" value="Genomic_DNA"/>
</dbReference>
<dbReference type="Gene3D" id="3.40.50.410">
    <property type="entry name" value="von Willebrand factor, type A domain"/>
    <property type="match status" value="1"/>
</dbReference>
<dbReference type="FunCoup" id="A0A2K1K8C5">
    <property type="interactions" value="3001"/>
</dbReference>
<dbReference type="InterPro" id="IPR012099">
    <property type="entry name" value="Midasin"/>
</dbReference>
<dbReference type="FunFam" id="3.40.50.300:FF:001368">
    <property type="entry name" value="Midasin"/>
    <property type="match status" value="1"/>
</dbReference>
<dbReference type="PaxDb" id="3218-PP1S134_120V6.1"/>
<evidence type="ECO:0000256" key="6">
    <source>
        <dbReference type="ARBA" id="ARBA00022840"/>
    </source>
</evidence>
<dbReference type="PANTHER" id="PTHR48103:SF2">
    <property type="entry name" value="MIDASIN"/>
    <property type="match status" value="1"/>
</dbReference>
<dbReference type="GO" id="GO:0005654">
    <property type="term" value="C:nucleoplasm"/>
    <property type="evidence" value="ECO:0007669"/>
    <property type="project" value="UniProtKB-SubCell"/>
</dbReference>
<comment type="subcellular location">
    <subcellularLocation>
        <location evidence="1">Nucleus</location>
        <location evidence="1">Nucleolus</location>
    </subcellularLocation>
    <subcellularLocation>
        <location evidence="2">Nucleus</location>
        <location evidence="2">Nucleoplasm</location>
    </subcellularLocation>
</comment>
<dbReference type="Pfam" id="PF12775">
    <property type="entry name" value="AAA_7"/>
    <property type="match status" value="1"/>
</dbReference>
<feature type="compositionally biased region" description="Acidic residues" evidence="10">
    <location>
        <begin position="4738"/>
        <end position="4764"/>
    </location>
</feature>
<evidence type="ECO:0000256" key="4">
    <source>
        <dbReference type="ARBA" id="ARBA00017143"/>
    </source>
</evidence>
<dbReference type="Pfam" id="PF17865">
    <property type="entry name" value="AAA_lid_5"/>
    <property type="match status" value="1"/>
</dbReference>
<feature type="compositionally biased region" description="Basic and acidic residues" evidence="10">
    <location>
        <begin position="4156"/>
        <end position="4167"/>
    </location>
</feature>
<comment type="function">
    <text evidence="9">Nuclear chaperone required for maturation and nuclear export of pre-60S ribosome subunits.</text>
</comment>
<feature type="compositionally biased region" description="Polar residues" evidence="10">
    <location>
        <begin position="5073"/>
        <end position="5086"/>
    </location>
</feature>
<feature type="domain" description="VWFA" evidence="11">
    <location>
        <begin position="5408"/>
        <end position="5608"/>
    </location>
</feature>
<feature type="compositionally biased region" description="Basic and acidic residues" evidence="10">
    <location>
        <begin position="817"/>
        <end position="831"/>
    </location>
</feature>
<dbReference type="Pfam" id="PF07728">
    <property type="entry name" value="AAA_5"/>
    <property type="match status" value="7"/>
</dbReference>
<feature type="compositionally biased region" description="Basic and acidic residues" evidence="10">
    <location>
        <begin position="5090"/>
        <end position="5114"/>
    </location>
</feature>
<feature type="region of interest" description="Disordered" evidence="10">
    <location>
        <begin position="4678"/>
        <end position="5256"/>
    </location>
</feature>
<dbReference type="Pfam" id="PF17867">
    <property type="entry name" value="AAA_lid_7"/>
    <property type="match status" value="3"/>
</dbReference>
<dbReference type="InterPro" id="IPR003593">
    <property type="entry name" value="AAA+_ATPase"/>
</dbReference>
<dbReference type="GO" id="GO:0005634">
    <property type="term" value="C:nucleus"/>
    <property type="evidence" value="ECO:0000318"/>
    <property type="project" value="GO_Central"/>
</dbReference>
<reference evidence="12 14" key="1">
    <citation type="journal article" date="2008" name="Science">
        <title>The Physcomitrella genome reveals evolutionary insights into the conquest of land by plants.</title>
        <authorList>
            <person name="Rensing S."/>
            <person name="Lang D."/>
            <person name="Zimmer A."/>
            <person name="Terry A."/>
            <person name="Salamov A."/>
            <person name="Shapiro H."/>
            <person name="Nishiyama T."/>
            <person name="Perroud P.-F."/>
            <person name="Lindquist E."/>
            <person name="Kamisugi Y."/>
            <person name="Tanahashi T."/>
            <person name="Sakakibara K."/>
            <person name="Fujita T."/>
            <person name="Oishi K."/>
            <person name="Shin-I T."/>
            <person name="Kuroki Y."/>
            <person name="Toyoda A."/>
            <person name="Suzuki Y."/>
            <person name="Hashimoto A."/>
            <person name="Yamaguchi K."/>
            <person name="Sugano A."/>
            <person name="Kohara Y."/>
            <person name="Fujiyama A."/>
            <person name="Anterola A."/>
            <person name="Aoki S."/>
            <person name="Ashton N."/>
            <person name="Barbazuk W.B."/>
            <person name="Barker E."/>
            <person name="Bennetzen J."/>
            <person name="Bezanilla M."/>
            <person name="Blankenship R."/>
            <person name="Cho S.H."/>
            <person name="Dutcher S."/>
            <person name="Estelle M."/>
            <person name="Fawcett J.A."/>
            <person name="Gundlach H."/>
            <person name="Hanada K."/>
            <person name="Heyl A."/>
            <person name="Hicks K.A."/>
            <person name="Hugh J."/>
            <person name="Lohr M."/>
            <person name="Mayer K."/>
            <person name="Melkozernov A."/>
            <person name="Murata T."/>
            <person name="Nelson D."/>
            <person name="Pils B."/>
            <person name="Prigge M."/>
            <person name="Reiss B."/>
            <person name="Renner T."/>
            <person name="Rombauts S."/>
            <person name="Rushton P."/>
            <person name="Sanderfoot A."/>
            <person name="Schween G."/>
            <person name="Shiu S.-H."/>
            <person name="Stueber K."/>
            <person name="Theodoulou F.L."/>
            <person name="Tu H."/>
            <person name="Van de Peer Y."/>
            <person name="Verrier P.J."/>
            <person name="Waters E."/>
            <person name="Wood A."/>
            <person name="Yang L."/>
            <person name="Cove D."/>
            <person name="Cuming A."/>
            <person name="Hasebe M."/>
            <person name="Lucas S."/>
            <person name="Mishler D.B."/>
            <person name="Reski R."/>
            <person name="Grigoriev I."/>
            <person name="Quatrano R.S."/>
            <person name="Boore J.L."/>
        </authorList>
    </citation>
    <scope>NUCLEOTIDE SEQUENCE [LARGE SCALE GENOMIC DNA]</scope>
    <source>
        <strain evidence="13 14">cv. Gransden 2004</strain>
    </source>
</reference>
<evidence type="ECO:0000256" key="3">
    <source>
        <dbReference type="ARBA" id="ARBA00007188"/>
    </source>
</evidence>
<dbReference type="EnsemblPlants" id="Pp3c8_22130V3.2">
    <property type="protein sequence ID" value="Pp3c8_22130V3.2"/>
    <property type="gene ID" value="Pp3c8_22130"/>
</dbReference>
<comment type="similarity">
    <text evidence="3 9">Belongs to the midasin family.</text>
</comment>
<dbReference type="SUPFAM" id="SSF53300">
    <property type="entry name" value="vWA-like"/>
    <property type="match status" value="1"/>
</dbReference>
<dbReference type="Gene3D" id="3.40.50.300">
    <property type="entry name" value="P-loop containing nucleotide triphosphate hydrolases"/>
    <property type="match status" value="7"/>
</dbReference>